<keyword evidence="2" id="KW-0812">Transmembrane</keyword>
<accession>A0A6N8LTJ5</accession>
<gene>
    <name evidence="3" type="ORF">GQR91_09250</name>
</gene>
<reference evidence="3 4" key="1">
    <citation type="submission" date="2019-12" db="EMBL/GenBank/DDBJ databases">
        <authorList>
            <person name="Zheng J."/>
        </authorList>
    </citation>
    <scope>NUCLEOTIDE SEQUENCE [LARGE SCALE GENOMIC DNA]</scope>
    <source>
        <strain evidence="3 4">DSM 27347</strain>
    </source>
</reference>
<comment type="caution">
    <text evidence="3">The sequence shown here is derived from an EMBL/GenBank/DDBJ whole genome shotgun (WGS) entry which is preliminary data.</text>
</comment>
<feature type="region of interest" description="Disordered" evidence="1">
    <location>
        <begin position="19"/>
        <end position="43"/>
    </location>
</feature>
<dbReference type="AlphaFoldDB" id="A0A6N8LTJ5"/>
<evidence type="ECO:0000256" key="2">
    <source>
        <dbReference type="SAM" id="Phobius"/>
    </source>
</evidence>
<keyword evidence="2" id="KW-1133">Transmembrane helix</keyword>
<dbReference type="Proteomes" id="UP000436801">
    <property type="component" value="Unassembled WGS sequence"/>
</dbReference>
<sequence length="109" mass="11410">MALTAVAMRREAGRRSLLGAIASPKAPSSGSETLIRKLPPPHGSEQIIATRRCTSSIKENAVVQVPEGSGDNSKGKAASRVAAPLLAGYMILALLAAFAMMYLYVIRTG</sequence>
<keyword evidence="2" id="KW-0472">Membrane</keyword>
<proteinExistence type="predicted"/>
<evidence type="ECO:0000313" key="4">
    <source>
        <dbReference type="Proteomes" id="UP000436801"/>
    </source>
</evidence>
<evidence type="ECO:0000313" key="3">
    <source>
        <dbReference type="EMBL" id="MWC43837.1"/>
    </source>
</evidence>
<feature type="transmembrane region" description="Helical" evidence="2">
    <location>
        <begin position="81"/>
        <end position="105"/>
    </location>
</feature>
<name>A0A6N8LTJ5_9SPHN</name>
<evidence type="ECO:0000256" key="1">
    <source>
        <dbReference type="SAM" id="MobiDB-lite"/>
    </source>
</evidence>
<dbReference type="EMBL" id="WSUT01000005">
    <property type="protein sequence ID" value="MWC43837.1"/>
    <property type="molecule type" value="Genomic_DNA"/>
</dbReference>
<protein>
    <submittedName>
        <fullName evidence="3">Uncharacterized protein</fullName>
    </submittedName>
</protein>
<organism evidence="3 4">
    <name type="scientific">Sphingomonas carotinifaciens</name>
    <dbReference type="NCBI Taxonomy" id="1166323"/>
    <lineage>
        <taxon>Bacteria</taxon>
        <taxon>Pseudomonadati</taxon>
        <taxon>Pseudomonadota</taxon>
        <taxon>Alphaproteobacteria</taxon>
        <taxon>Sphingomonadales</taxon>
        <taxon>Sphingomonadaceae</taxon>
        <taxon>Sphingomonas</taxon>
    </lineage>
</organism>